<name>A0ABV3ZMI0_9BACT</name>
<sequence length="393" mass="45129">MKLRIPLLIASILQVIVASSQIEKQIDTSINHTTPIIPTEKVELLKNIDVIANMQYGFNNDFQDGKYVGSAFSMNQFRLEIKGKVYKDKVYFRFRDRYTKSTQPQSVDNISASTDLAYIGVNLSPKVSMQFGKMCADWGGYEFDANPIDIYAYNDIVEYADNFLSGVQLGWQLTKNHSLTFQILNSRTKTFDELYDSIPGVKQSKFPAAWVANWRGNFANGMFQTLWSASVFTEAVDKEMHYIALGNQLLLKKWTIQYDFKWSKEGLDRKTIVTGIVPDSYDPYAAMDVAYIEHWLRFTYQFAPKWTVSGIGMVSDAYWYGNPDPHKDSHLRTAWGFIPSVEFYPFKNFNLKFFGTYIGRTYKYTDYSKKEFGSADTHTGRISIGFISPLVVL</sequence>
<reference evidence="1 2" key="1">
    <citation type="submission" date="2023-07" db="EMBL/GenBank/DDBJ databases">
        <authorList>
            <person name="Lian W.-H."/>
        </authorList>
    </citation>
    <scope>NUCLEOTIDE SEQUENCE [LARGE SCALE GENOMIC DNA]</scope>
    <source>
        <strain evidence="1 2">SYSU DXS3180</strain>
    </source>
</reference>
<evidence type="ECO:0000313" key="2">
    <source>
        <dbReference type="Proteomes" id="UP001560573"/>
    </source>
</evidence>
<protein>
    <submittedName>
        <fullName evidence="1">Porin</fullName>
    </submittedName>
</protein>
<dbReference type="Pfam" id="PF07396">
    <property type="entry name" value="Porin_O_P"/>
    <property type="match status" value="1"/>
</dbReference>
<dbReference type="RefSeq" id="WP_369332513.1">
    <property type="nucleotide sequence ID" value="NZ_JAULBC010000013.1"/>
</dbReference>
<comment type="caution">
    <text evidence="1">The sequence shown here is derived from an EMBL/GenBank/DDBJ whole genome shotgun (WGS) entry which is preliminary data.</text>
</comment>
<organism evidence="1 2">
    <name type="scientific">Danxiaibacter flavus</name>
    <dbReference type="NCBI Taxonomy" id="3049108"/>
    <lineage>
        <taxon>Bacteria</taxon>
        <taxon>Pseudomonadati</taxon>
        <taxon>Bacteroidota</taxon>
        <taxon>Chitinophagia</taxon>
        <taxon>Chitinophagales</taxon>
        <taxon>Chitinophagaceae</taxon>
        <taxon>Danxiaibacter</taxon>
    </lineage>
</organism>
<evidence type="ECO:0000313" key="1">
    <source>
        <dbReference type="EMBL" id="MEX6691097.1"/>
    </source>
</evidence>
<keyword evidence="2" id="KW-1185">Reference proteome</keyword>
<accession>A0ABV3ZMI0</accession>
<dbReference type="EMBL" id="JAULBC010000013">
    <property type="protein sequence ID" value="MEX6691097.1"/>
    <property type="molecule type" value="Genomic_DNA"/>
</dbReference>
<gene>
    <name evidence="1" type="ORF">QTN47_26545</name>
</gene>
<proteinExistence type="predicted"/>
<dbReference type="InterPro" id="IPR010870">
    <property type="entry name" value="Porin_O/P"/>
</dbReference>
<dbReference type="Proteomes" id="UP001560573">
    <property type="component" value="Unassembled WGS sequence"/>
</dbReference>